<dbReference type="Gene3D" id="3.30.40.10">
    <property type="entry name" value="Zinc/RING finger domain, C3HC4 (zinc finger)"/>
    <property type="match status" value="2"/>
</dbReference>
<dbReference type="AlphaFoldDB" id="A0A5N6MAB8"/>
<dbReference type="InterPro" id="IPR059153">
    <property type="entry name" value="NSD_PHD-1st"/>
</dbReference>
<dbReference type="GO" id="GO:0003682">
    <property type="term" value="F:chromatin binding"/>
    <property type="evidence" value="ECO:0007669"/>
    <property type="project" value="TreeGrafter"/>
</dbReference>
<dbReference type="PANTHER" id="PTHR47025:SF27">
    <property type="entry name" value="PHD-TYPE DOMAIN-CONTAINING PROTEIN"/>
    <property type="match status" value="1"/>
</dbReference>
<dbReference type="GO" id="GO:0005634">
    <property type="term" value="C:nucleus"/>
    <property type="evidence" value="ECO:0007669"/>
    <property type="project" value="UniProtKB-SubCell"/>
</dbReference>
<evidence type="ECO:0000256" key="5">
    <source>
        <dbReference type="ARBA" id="ARBA00023242"/>
    </source>
</evidence>
<evidence type="ECO:0000256" key="7">
    <source>
        <dbReference type="SAM" id="MobiDB-lite"/>
    </source>
</evidence>
<accession>A0A5N6MAB8</accession>
<keyword evidence="10" id="KW-1185">Reference proteome</keyword>
<dbReference type="Pfam" id="PF23011">
    <property type="entry name" value="PHD-1st_NSD"/>
    <property type="match status" value="1"/>
</dbReference>
<keyword evidence="3 6" id="KW-0863">Zinc-finger</keyword>
<dbReference type="GO" id="GO:0008270">
    <property type="term" value="F:zinc ion binding"/>
    <property type="evidence" value="ECO:0007669"/>
    <property type="project" value="UniProtKB-KW"/>
</dbReference>
<dbReference type="InterPro" id="IPR013083">
    <property type="entry name" value="Znf_RING/FYVE/PHD"/>
</dbReference>
<evidence type="ECO:0000256" key="2">
    <source>
        <dbReference type="ARBA" id="ARBA00022723"/>
    </source>
</evidence>
<dbReference type="SMART" id="SM00249">
    <property type="entry name" value="PHD"/>
    <property type="match status" value="2"/>
</dbReference>
<feature type="domain" description="PHD-type" evidence="8">
    <location>
        <begin position="529"/>
        <end position="574"/>
    </location>
</feature>
<comment type="subcellular location">
    <subcellularLocation>
        <location evidence="1">Nucleus</location>
    </subcellularLocation>
</comment>
<dbReference type="GO" id="GO:0042393">
    <property type="term" value="F:histone binding"/>
    <property type="evidence" value="ECO:0007669"/>
    <property type="project" value="TreeGrafter"/>
</dbReference>
<dbReference type="PROSITE" id="PS50016">
    <property type="entry name" value="ZF_PHD_2"/>
    <property type="match status" value="1"/>
</dbReference>
<sequence>MKRELAFALEARSQFSCFVGRTRSSKTSPAQLTDSRTKNTDVSFIDHCAKSIEEVHVNRRSKKVKTAIPVGDSVTVDRFNGSEDSAAAEVAPAAVEMVNVEEESAASDVLEGGDETPAVEVAKGGDEGRRLVEKVYVKRKKSKHQVNCSTLKRFTRSASMKEDNVGELGISTRKNLELKMSKKIGLGRVPFNMRELLETGLLEGFHVSYDFDIKGKNLRGIIKGVGILCSCSLCDGTKVISPSQFEMHACKSYRHAIKHIRLENGKSLLEMIEICKASASESVEVALQNVISSLPVKEPFMCTKCNGLIESLSAENLLICNSCLNKKKVEAESSVATHGEVWTSSQESKEPESNSSSISFDRKNKRGRKRKSSKSALKSVRRAGSCKILINKKNSMILERSSRSASVPRSIKSVTKRTSSQQEDLKKLTIKNHQLHWSVFQKGGLPDGTELTYFSRGKKQLDGYKLGQGIFCSCCKTVISASQFEAHAGWASHKKPYGNIYISNGVSLHEYAVSLKKTENQRCPVKFNDDICRVCRDGGDLLLCDGCPRSFHQECAGETSIPHGKWYCQYCEHALRFVGKSANALAAGRVSGIDPMEQIMTRCIRIIKHSENIDLIACVLCRCNDFSKKIFNDRTVIVCDQCEREYHIGCLREYNMADLKALPRGKWFCCNDCERINSVLKKLIACEHKTIPDDMLTFLREKQKSNNNSETDFNSEIKFVVLSGKNATSETRKLLAQTVQIFHEGFDPIVDATSGRDFIPSMVYGRKIWSQDFAGMLCTLLTIDSKVVTAGTLRVFGEDIAELPIVATSKCNQGKGYFQLLFACIERLLSSLKIKKIVLPAAEEAKSIWTQKFAMMTFHGTSMLQKDILQAQDGVAAAVLEQRVQLIPASQNSHILSGNQLQLMEIGVQELDLELRFGCMFNNQSKTVCVNWTCDYSNHRTTLRGPFPPWSQYDLKP</sequence>
<dbReference type="InterPro" id="IPR016181">
    <property type="entry name" value="Acyl_CoA_acyltransferase"/>
</dbReference>
<dbReference type="InterPro" id="IPR056511">
    <property type="entry name" value="IDM1_C"/>
</dbReference>
<dbReference type="InterPro" id="IPR019787">
    <property type="entry name" value="Znf_PHD-finger"/>
</dbReference>
<evidence type="ECO:0000259" key="8">
    <source>
        <dbReference type="PROSITE" id="PS50016"/>
    </source>
</evidence>
<protein>
    <recommendedName>
        <fullName evidence="8">PHD-type domain-containing protein</fullName>
    </recommendedName>
</protein>
<gene>
    <name evidence="9" type="ORF">E3N88_33050</name>
</gene>
<dbReference type="PROSITE" id="PS01359">
    <property type="entry name" value="ZF_PHD_1"/>
    <property type="match status" value="1"/>
</dbReference>
<dbReference type="CDD" id="cd15539">
    <property type="entry name" value="PHD1_AIRE"/>
    <property type="match status" value="1"/>
</dbReference>
<dbReference type="Pfam" id="PF23209">
    <property type="entry name" value="IDM1_C"/>
    <property type="match status" value="1"/>
</dbReference>
<dbReference type="GO" id="GO:0000977">
    <property type="term" value="F:RNA polymerase II transcription regulatory region sequence-specific DNA binding"/>
    <property type="evidence" value="ECO:0007669"/>
    <property type="project" value="TreeGrafter"/>
</dbReference>
<comment type="caution">
    <text evidence="9">The sequence shown here is derived from an EMBL/GenBank/DDBJ whole genome shotgun (WGS) entry which is preliminary data.</text>
</comment>
<evidence type="ECO:0000256" key="4">
    <source>
        <dbReference type="ARBA" id="ARBA00022833"/>
    </source>
</evidence>
<evidence type="ECO:0000313" key="9">
    <source>
        <dbReference type="EMBL" id="KAD3337530.1"/>
    </source>
</evidence>
<dbReference type="EMBL" id="SZYD01000016">
    <property type="protein sequence ID" value="KAD3337530.1"/>
    <property type="molecule type" value="Genomic_DNA"/>
</dbReference>
<feature type="compositionally biased region" description="Basic residues" evidence="7">
    <location>
        <begin position="363"/>
        <end position="373"/>
    </location>
</feature>
<dbReference type="InterPro" id="IPR011011">
    <property type="entry name" value="Znf_FYVE_PHD"/>
</dbReference>
<evidence type="ECO:0000313" key="10">
    <source>
        <dbReference type="Proteomes" id="UP000326396"/>
    </source>
</evidence>
<dbReference type="PANTHER" id="PTHR47025">
    <property type="entry name" value="AUTOIMMUNE REGULATOR"/>
    <property type="match status" value="1"/>
</dbReference>
<feature type="region of interest" description="Disordered" evidence="7">
    <location>
        <begin position="338"/>
        <end position="380"/>
    </location>
</feature>
<keyword evidence="5" id="KW-0539">Nucleus</keyword>
<dbReference type="Gene3D" id="3.40.630.30">
    <property type="match status" value="1"/>
</dbReference>
<evidence type="ECO:0000256" key="6">
    <source>
        <dbReference type="PROSITE-ProRule" id="PRU00146"/>
    </source>
</evidence>
<dbReference type="Pfam" id="PF16135">
    <property type="entry name" value="TDBD"/>
    <property type="match status" value="2"/>
</dbReference>
<dbReference type="SUPFAM" id="SSF57903">
    <property type="entry name" value="FYVE/PHD zinc finger"/>
    <property type="match status" value="2"/>
</dbReference>
<organism evidence="9 10">
    <name type="scientific">Mikania micrantha</name>
    <name type="common">bitter vine</name>
    <dbReference type="NCBI Taxonomy" id="192012"/>
    <lineage>
        <taxon>Eukaryota</taxon>
        <taxon>Viridiplantae</taxon>
        <taxon>Streptophyta</taxon>
        <taxon>Embryophyta</taxon>
        <taxon>Tracheophyta</taxon>
        <taxon>Spermatophyta</taxon>
        <taxon>Magnoliopsida</taxon>
        <taxon>eudicotyledons</taxon>
        <taxon>Gunneridae</taxon>
        <taxon>Pentapetalae</taxon>
        <taxon>asterids</taxon>
        <taxon>campanulids</taxon>
        <taxon>Asterales</taxon>
        <taxon>Asteraceae</taxon>
        <taxon>Asteroideae</taxon>
        <taxon>Heliantheae alliance</taxon>
        <taxon>Eupatorieae</taxon>
        <taxon>Mikania</taxon>
    </lineage>
</organism>
<keyword evidence="4" id="KW-0862">Zinc</keyword>
<dbReference type="InterPro" id="IPR032308">
    <property type="entry name" value="TDBD"/>
</dbReference>
<evidence type="ECO:0000256" key="3">
    <source>
        <dbReference type="ARBA" id="ARBA00022771"/>
    </source>
</evidence>
<dbReference type="OrthoDB" id="1903104at2759"/>
<dbReference type="Proteomes" id="UP000326396">
    <property type="component" value="Linkage Group LG6"/>
</dbReference>
<dbReference type="InterPro" id="IPR001965">
    <property type="entry name" value="Znf_PHD"/>
</dbReference>
<keyword evidence="2" id="KW-0479">Metal-binding</keyword>
<reference evidence="9 10" key="1">
    <citation type="submission" date="2019-05" db="EMBL/GenBank/DDBJ databases">
        <title>Mikania micrantha, genome provides insights into the molecular mechanism of rapid growth.</title>
        <authorList>
            <person name="Liu B."/>
        </authorList>
    </citation>
    <scope>NUCLEOTIDE SEQUENCE [LARGE SCALE GENOMIC DNA]</scope>
    <source>
        <strain evidence="9">NLD-2019</strain>
        <tissue evidence="9">Leaf</tissue>
    </source>
</reference>
<evidence type="ECO:0000256" key="1">
    <source>
        <dbReference type="ARBA" id="ARBA00004123"/>
    </source>
</evidence>
<name>A0A5N6MAB8_9ASTR</name>
<dbReference type="InterPro" id="IPR019786">
    <property type="entry name" value="Zinc_finger_PHD-type_CS"/>
</dbReference>
<dbReference type="GO" id="GO:0045944">
    <property type="term" value="P:positive regulation of transcription by RNA polymerase II"/>
    <property type="evidence" value="ECO:0007669"/>
    <property type="project" value="TreeGrafter"/>
</dbReference>
<proteinExistence type="predicted"/>
<dbReference type="SUPFAM" id="SSF55729">
    <property type="entry name" value="Acyl-CoA N-acyltransferases (Nat)"/>
    <property type="match status" value="1"/>
</dbReference>